<feature type="region of interest" description="Disordered" evidence="1">
    <location>
        <begin position="229"/>
        <end position="260"/>
    </location>
</feature>
<proteinExistence type="predicted"/>
<feature type="domain" description="UBA" evidence="2">
    <location>
        <begin position="100"/>
        <end position="145"/>
    </location>
</feature>
<dbReference type="WBParaSite" id="TCLT_0000712201-mRNA-1">
    <property type="protein sequence ID" value="TCLT_0000712201-mRNA-1"/>
    <property type="gene ID" value="TCLT_0000712201"/>
</dbReference>
<dbReference type="InterPro" id="IPR015940">
    <property type="entry name" value="UBA"/>
</dbReference>
<protein>
    <submittedName>
        <fullName evidence="5">UBA domain-containing protein</fullName>
    </submittedName>
</protein>
<dbReference type="OMA" id="NKEHVFR"/>
<dbReference type="AlphaFoldDB" id="A0A0N5D2K8"/>
<feature type="region of interest" description="Disordered" evidence="1">
    <location>
        <begin position="1"/>
        <end position="51"/>
    </location>
</feature>
<organism evidence="5">
    <name type="scientific">Thelazia callipaeda</name>
    <name type="common">Oriental eyeworm</name>
    <name type="synonym">Parasitic nematode</name>
    <dbReference type="NCBI Taxonomy" id="103827"/>
    <lineage>
        <taxon>Eukaryota</taxon>
        <taxon>Metazoa</taxon>
        <taxon>Ecdysozoa</taxon>
        <taxon>Nematoda</taxon>
        <taxon>Chromadorea</taxon>
        <taxon>Rhabditida</taxon>
        <taxon>Spirurina</taxon>
        <taxon>Spiruromorpha</taxon>
        <taxon>Thelazioidea</taxon>
        <taxon>Thelaziidae</taxon>
        <taxon>Thelazia</taxon>
    </lineage>
</organism>
<dbReference type="OrthoDB" id="5849750at2759"/>
<dbReference type="InterPro" id="IPR009060">
    <property type="entry name" value="UBA-like_sf"/>
</dbReference>
<keyword evidence="4" id="KW-1185">Reference proteome</keyword>
<dbReference type="Proteomes" id="UP000276776">
    <property type="component" value="Unassembled WGS sequence"/>
</dbReference>
<dbReference type="SUPFAM" id="SSF46934">
    <property type="entry name" value="UBA-like"/>
    <property type="match status" value="1"/>
</dbReference>
<feature type="compositionally biased region" description="Low complexity" evidence="1">
    <location>
        <begin position="246"/>
        <end position="260"/>
    </location>
</feature>
<feature type="compositionally biased region" description="Polar residues" evidence="1">
    <location>
        <begin position="10"/>
        <end position="28"/>
    </location>
</feature>
<evidence type="ECO:0000259" key="2">
    <source>
        <dbReference type="PROSITE" id="PS50030"/>
    </source>
</evidence>
<dbReference type="PROSITE" id="PS50030">
    <property type="entry name" value="UBA"/>
    <property type="match status" value="1"/>
</dbReference>
<accession>A0A0N5D2K8</accession>
<evidence type="ECO:0000313" key="4">
    <source>
        <dbReference type="Proteomes" id="UP000276776"/>
    </source>
</evidence>
<sequence>MFPPHRPALASTSSPAQISTSTTSSAPSNVAGISLRTPEPSPRIRKDATTDVRVGVGRHRDKLEQIRDSLRPFEQSNNTELSATTSLAAATSSNNNNFTIEDETRRQILINTLTQIGFEEQAALLALELVRYSSVAAAAEVLLNLNKEHVFRQDLHDYGGTLQGTATSSASFLYSSNNSNSINTVMYNNTKLSMVPSSQLNNGQTSGALAVSNVMVNAQLTTASILTNVDDSSSSRSNSPLTRIPSPSTAPSSFQVSSTSPSFQIKNNTYQQTADYHRTLTHLSVDSSKFCYNNSIKTAVNNFDYALPTPPSQSSPAIATGSSLSALARSRKVDRPTTQQASAIITIEGLQGCTGDRITKSKQSLVSRSYINGSNVGLRRPDTIPVIRTRLEKPINAIILNAPESLYVMV</sequence>
<evidence type="ECO:0000256" key="1">
    <source>
        <dbReference type="SAM" id="MobiDB-lite"/>
    </source>
</evidence>
<dbReference type="EMBL" id="UYYF01004476">
    <property type="protein sequence ID" value="VDN04538.1"/>
    <property type="molecule type" value="Genomic_DNA"/>
</dbReference>
<evidence type="ECO:0000313" key="3">
    <source>
        <dbReference type="EMBL" id="VDN04538.1"/>
    </source>
</evidence>
<reference evidence="5" key="1">
    <citation type="submission" date="2017-02" db="UniProtKB">
        <authorList>
            <consortium name="WormBaseParasite"/>
        </authorList>
    </citation>
    <scope>IDENTIFICATION</scope>
</reference>
<gene>
    <name evidence="3" type="ORF">TCLT_LOCUS7111</name>
</gene>
<name>A0A0N5D2K8_THECL</name>
<reference evidence="3 4" key="2">
    <citation type="submission" date="2018-11" db="EMBL/GenBank/DDBJ databases">
        <authorList>
            <consortium name="Pathogen Informatics"/>
        </authorList>
    </citation>
    <scope>NUCLEOTIDE SEQUENCE [LARGE SCALE GENOMIC DNA]</scope>
</reference>
<evidence type="ECO:0000313" key="5">
    <source>
        <dbReference type="WBParaSite" id="TCLT_0000712201-mRNA-1"/>
    </source>
</evidence>